<feature type="compositionally biased region" description="Polar residues" evidence="4">
    <location>
        <begin position="398"/>
        <end position="410"/>
    </location>
</feature>
<evidence type="ECO:0000313" key="6">
    <source>
        <dbReference type="Proteomes" id="UP000194280"/>
    </source>
</evidence>
<organism evidence="5 6">
    <name type="scientific">Hortaea werneckii EXF-2000</name>
    <dbReference type="NCBI Taxonomy" id="1157616"/>
    <lineage>
        <taxon>Eukaryota</taxon>
        <taxon>Fungi</taxon>
        <taxon>Dikarya</taxon>
        <taxon>Ascomycota</taxon>
        <taxon>Pezizomycotina</taxon>
        <taxon>Dothideomycetes</taxon>
        <taxon>Dothideomycetidae</taxon>
        <taxon>Mycosphaerellales</taxon>
        <taxon>Teratosphaeriaceae</taxon>
        <taxon>Hortaea</taxon>
    </lineage>
</organism>
<dbReference type="GO" id="GO:0006606">
    <property type="term" value="P:protein import into nucleus"/>
    <property type="evidence" value="ECO:0007669"/>
    <property type="project" value="TreeGrafter"/>
</dbReference>
<dbReference type="GO" id="GO:0016973">
    <property type="term" value="P:poly(A)+ mRNA export from nucleus"/>
    <property type="evidence" value="ECO:0007669"/>
    <property type="project" value="TreeGrafter"/>
</dbReference>
<dbReference type="Proteomes" id="UP000194280">
    <property type="component" value="Unassembled WGS sequence"/>
</dbReference>
<accession>A0A1Z5TRH9</accession>
<dbReference type="InParanoid" id="A0A1Z5TRH9"/>
<evidence type="ECO:0000256" key="4">
    <source>
        <dbReference type="SAM" id="MobiDB-lite"/>
    </source>
</evidence>
<keyword evidence="3" id="KW-0539">Nucleus</keyword>
<feature type="region of interest" description="Disordered" evidence="4">
    <location>
        <begin position="625"/>
        <end position="653"/>
    </location>
</feature>
<feature type="region of interest" description="Disordered" evidence="4">
    <location>
        <begin position="1"/>
        <end position="92"/>
    </location>
</feature>
<dbReference type="FunCoup" id="A0A1Z5TRH9">
    <property type="interactions" value="1935"/>
</dbReference>
<comment type="caution">
    <text evidence="5">The sequence shown here is derived from an EMBL/GenBank/DDBJ whole genome shotgun (WGS) entry which is preliminary data.</text>
</comment>
<reference evidence="5 6" key="1">
    <citation type="submission" date="2017-01" db="EMBL/GenBank/DDBJ databases">
        <title>The recent genome duplication of the halophilic yeast Hortaea werneckii: insights from long-read sequencing.</title>
        <authorList>
            <person name="Sinha S."/>
            <person name="Flibotte S."/>
            <person name="Neira M."/>
            <person name="Lenassi M."/>
            <person name="Gostincar C."/>
            <person name="Stajich J.E."/>
            <person name="Nislow C.E."/>
        </authorList>
    </citation>
    <scope>NUCLEOTIDE SEQUENCE [LARGE SCALE GENOMIC DNA]</scope>
    <source>
        <strain evidence="5 6">EXF-2000</strain>
    </source>
</reference>
<feature type="compositionally biased region" description="Acidic residues" evidence="4">
    <location>
        <begin position="42"/>
        <end position="73"/>
    </location>
</feature>
<comment type="similarity">
    <text evidence="2">Belongs to the nucleoporin interacting component (NIC) family.</text>
</comment>
<feature type="compositionally biased region" description="Basic residues" evidence="4">
    <location>
        <begin position="1"/>
        <end position="14"/>
    </location>
</feature>
<name>A0A1Z5TRH9_HORWE</name>
<dbReference type="EMBL" id="MUNK01000010">
    <property type="protein sequence ID" value="OTA38541.1"/>
    <property type="molecule type" value="Genomic_DNA"/>
</dbReference>
<dbReference type="PANTHER" id="PTHR11225">
    <property type="entry name" value="NUCLEAR PORE COMPLEX PROTEIN NUP93 NUCLEOPORIN NUP93 DEAD EYE PROTEIN"/>
    <property type="match status" value="1"/>
</dbReference>
<proteinExistence type="inferred from homology"/>
<evidence type="ECO:0008006" key="7">
    <source>
        <dbReference type="Google" id="ProtNLM"/>
    </source>
</evidence>
<comment type="subcellular location">
    <subcellularLocation>
        <location evidence="1">Nucleus envelope</location>
    </subcellularLocation>
</comment>
<evidence type="ECO:0000256" key="1">
    <source>
        <dbReference type="ARBA" id="ARBA00004259"/>
    </source>
</evidence>
<feature type="compositionally biased region" description="Low complexity" evidence="4">
    <location>
        <begin position="385"/>
        <end position="397"/>
    </location>
</feature>
<dbReference type="PANTHER" id="PTHR11225:SF4">
    <property type="entry name" value="NUCLEAR PORE COMPLEX PROTEIN NUP93"/>
    <property type="match status" value="1"/>
</dbReference>
<dbReference type="Pfam" id="PF04097">
    <property type="entry name" value="Nic96"/>
    <property type="match status" value="1"/>
</dbReference>
<evidence type="ECO:0000313" key="5">
    <source>
        <dbReference type="EMBL" id="OTA38541.1"/>
    </source>
</evidence>
<dbReference type="InterPro" id="IPR007231">
    <property type="entry name" value="Nucleoporin_int_Nup93/Nic96"/>
</dbReference>
<keyword evidence="6" id="KW-1185">Reference proteome</keyword>
<dbReference type="GO" id="GO:0005643">
    <property type="term" value="C:nuclear pore"/>
    <property type="evidence" value="ECO:0007669"/>
    <property type="project" value="InterPro"/>
</dbReference>
<protein>
    <recommendedName>
        <fullName evidence="7">Nuclear pore protein</fullName>
    </recommendedName>
</protein>
<evidence type="ECO:0000256" key="2">
    <source>
        <dbReference type="ARBA" id="ARBA00010186"/>
    </source>
</evidence>
<dbReference type="GO" id="GO:0017056">
    <property type="term" value="F:structural constituent of nuclear pore"/>
    <property type="evidence" value="ECO:0007669"/>
    <property type="project" value="InterPro"/>
</dbReference>
<dbReference type="VEuPathDB" id="FungiDB:BTJ68_01658"/>
<feature type="region of interest" description="Disordered" evidence="4">
    <location>
        <begin position="169"/>
        <end position="189"/>
    </location>
</feature>
<dbReference type="STRING" id="1157616.A0A1Z5TRH9"/>
<evidence type="ECO:0000256" key="3">
    <source>
        <dbReference type="ARBA" id="ARBA00023242"/>
    </source>
</evidence>
<sequence length="1432" mass="158740">MSRRSANRTAPRKRYTIDAFEGLPELQDTEGEENNIPPDGDASSDDFQDNAEPSADEDDGDDAMSGVEEEAAEASDAGERELDDNISTVGDQDVTSLPRTKKAFIKRKSVPAEPTDKVYTRGLDEIQRNTSWLSRRLLFFGPLREDYAPVSQARARWIADPTLPRRKADAKGLGGYHPTFYQSDEDRNREAPESRTWYHEDRGKLAFQERQKLHALSAEEADMYSPVYKTTMSFVMGPLDDQKVFHLRLGESMPLSNAWAPEDKNQGSAKRGAMLNLGAKVNCLAWAPGCAGQDQYLAAAVLPERPAADQDQERKTAAAFTAQPPFRSNIQFWRVKAGEENTIDSAVPLRLKLVLCTEWGDIKSIKWCPVPAAESGTLGTSLFGNNNTSNANNNTTSQPGQAGNSLFGNSSTKPFQPAGSLFASTANQGAQQPQQNANASLFGNDILPSNQHSQPSLVERSYTASAAAPQPAYYHALLDKGNKRMAEDYNALPQLQLGLGDISRKVRNIGQGGPSAGEAKAPTNNHKSAYLLGASGVNVGQSLRDIEELANSTAARPQTATDSADFSSFSGVKEYLGQQHRNQFEQMIQRRIDSAHAEFDEMINEQLHDVDWDGHMNRIYEHFGFRKPQNEGGPAGDSRLGETGGFGRTSRRSRAVGASALGKSYGLQGMSKSIIGTPGPKAARQSVFGDVAEKLPADGMRPAPEDRVQRVKQEKYAGKVMDLNVARLQERVYPILHRFSEVENEPSNDDISMLINAYRALVQITGEDATKENAADPGAVKERQYATDYLDDNPNARGRLDIRKRIIGGSRRFLEKLFHTQLEATVAKNPREANVGGIPTSVAKAKGYVRVRAARKELGPDLEILQDINGDYCWAVLFYMLRSGLHKEALEYVQENAAAFRQIDRAFTRYLQAYVASEDHRLPADLQQSINNAYSARERLAPEDSIDPYRMMCYKVIGRCDLQRRSLDNITNDMMDWLWLQFALARDYSRVDEYAHEAFGLEELRESIKQIGNRYFGPNSDIANAPTTFFFMQILAGMFEKAVADLYPHNYVSATHFAIALDYYGLLRVSGDINSDDLLGFTTRQQPQIAFGSMVGLYTRDFRTANATWAVDYLCLICLNADLGDELGKTQREICHQALIETVLETREFAQLLGDVRSDGVRIKGTVEQRLKLIKLENERNFLKQITIVAARTAEEQSRVTDAALLFHLAEDYDKVIQVVNEAVSVALTTELGEQPTRLAPLKPRTQQLPDGRQEVVAPQGSSLSLTSIDDPVQLARNITELYASSTMYTDRIAERTISCCRVLMNFANARAALEKGNWSAAIDHITASRVLPTDADGNLSTIRGRAQNFNTMAIVISRTIGHVMLWTIIACSNHADRMRATEFETGAQQDMLRQCAQIAKDVMVFAGLIRFKLPGKVWETLAAAGQKLGAF</sequence>
<dbReference type="OrthoDB" id="203824at2759"/>
<feature type="region of interest" description="Disordered" evidence="4">
    <location>
        <begin position="384"/>
        <end position="410"/>
    </location>
</feature>
<gene>
    <name evidence="5" type="ORF">BTJ68_01658</name>
</gene>